<proteinExistence type="predicted"/>
<gene>
    <name evidence="1" type="ORF">QAD02_009343</name>
</gene>
<organism evidence="1 2">
    <name type="scientific">Eretmocerus hayati</name>
    <dbReference type="NCBI Taxonomy" id="131215"/>
    <lineage>
        <taxon>Eukaryota</taxon>
        <taxon>Metazoa</taxon>
        <taxon>Ecdysozoa</taxon>
        <taxon>Arthropoda</taxon>
        <taxon>Hexapoda</taxon>
        <taxon>Insecta</taxon>
        <taxon>Pterygota</taxon>
        <taxon>Neoptera</taxon>
        <taxon>Endopterygota</taxon>
        <taxon>Hymenoptera</taxon>
        <taxon>Apocrita</taxon>
        <taxon>Proctotrupomorpha</taxon>
        <taxon>Chalcidoidea</taxon>
        <taxon>Aphelinidae</taxon>
        <taxon>Aphelininae</taxon>
        <taxon>Eretmocerus</taxon>
    </lineage>
</organism>
<feature type="non-terminal residue" evidence="1">
    <location>
        <position position="143"/>
    </location>
</feature>
<evidence type="ECO:0000313" key="2">
    <source>
        <dbReference type="Proteomes" id="UP001239111"/>
    </source>
</evidence>
<sequence>RLHVQMFTMLLFHHFLIISSLSILSWTDSFTEAQPMDGHSVEPLDNNKYRSRVRILWQNPDVKKVELAHVCSGCLISPRHVITAASCVYNRQSKDIRVNITRSQNPDDFQMISIKSMKIYSDWAKNNSTLTRSTDCNDIAILE</sequence>
<accession>A0ACC2NDI6</accession>
<dbReference type="Proteomes" id="UP001239111">
    <property type="component" value="Chromosome 4"/>
</dbReference>
<evidence type="ECO:0000313" key="1">
    <source>
        <dbReference type="EMBL" id="KAJ8667680.1"/>
    </source>
</evidence>
<keyword evidence="2" id="KW-1185">Reference proteome</keyword>
<reference evidence="1" key="1">
    <citation type="submission" date="2023-04" db="EMBL/GenBank/DDBJ databases">
        <title>A chromosome-level genome assembly of the parasitoid wasp Eretmocerus hayati.</title>
        <authorList>
            <person name="Zhong Y."/>
            <person name="Liu S."/>
            <person name="Liu Y."/>
        </authorList>
    </citation>
    <scope>NUCLEOTIDE SEQUENCE</scope>
    <source>
        <strain evidence="1">ZJU_SS_LIU_2023</strain>
    </source>
</reference>
<comment type="caution">
    <text evidence="1">The sequence shown here is derived from an EMBL/GenBank/DDBJ whole genome shotgun (WGS) entry which is preliminary data.</text>
</comment>
<name>A0ACC2NDI6_9HYME</name>
<dbReference type="EMBL" id="CM056744">
    <property type="protein sequence ID" value="KAJ8667680.1"/>
    <property type="molecule type" value="Genomic_DNA"/>
</dbReference>
<feature type="non-terminal residue" evidence="1">
    <location>
        <position position="1"/>
    </location>
</feature>
<protein>
    <submittedName>
        <fullName evidence="1">Uncharacterized protein</fullName>
    </submittedName>
</protein>